<dbReference type="EMBL" id="FOOH01000033">
    <property type="protein sequence ID" value="SFG16918.1"/>
    <property type="molecule type" value="Genomic_DNA"/>
</dbReference>
<dbReference type="AlphaFoldDB" id="A0A1I2PLJ5"/>
<accession>A0A1I2PLJ5</accession>
<reference evidence="2" key="1">
    <citation type="submission" date="2016-10" db="EMBL/GenBank/DDBJ databases">
        <authorList>
            <person name="Varghese N."/>
            <person name="Submissions S."/>
        </authorList>
    </citation>
    <scope>NUCLEOTIDE SEQUENCE [LARGE SCALE GENOMIC DNA]</scope>
    <source>
        <strain evidence="2">DSM 23515</strain>
    </source>
</reference>
<gene>
    <name evidence="1" type="ORF">SAMN04488033_13312</name>
</gene>
<dbReference type="Proteomes" id="UP000199116">
    <property type="component" value="Unassembled WGS sequence"/>
</dbReference>
<dbReference type="RefSeq" id="WP_075326073.1">
    <property type="nucleotide sequence ID" value="NZ_FOOH01000033.1"/>
</dbReference>
<protein>
    <submittedName>
        <fullName evidence="1">Copper chaperone NosL</fullName>
    </submittedName>
</protein>
<evidence type="ECO:0000313" key="2">
    <source>
        <dbReference type="Proteomes" id="UP000199116"/>
    </source>
</evidence>
<proteinExistence type="predicted"/>
<organism evidence="1 2">
    <name type="scientific">Salegentibacter agarivorans</name>
    <dbReference type="NCBI Taxonomy" id="345907"/>
    <lineage>
        <taxon>Bacteria</taxon>
        <taxon>Pseudomonadati</taxon>
        <taxon>Bacteroidota</taxon>
        <taxon>Flavobacteriia</taxon>
        <taxon>Flavobacteriales</taxon>
        <taxon>Flavobacteriaceae</taxon>
        <taxon>Salegentibacter</taxon>
    </lineage>
</organism>
<dbReference type="SUPFAM" id="SSF160387">
    <property type="entry name" value="NosL/MerB-like"/>
    <property type="match status" value="1"/>
</dbReference>
<dbReference type="PROSITE" id="PS51257">
    <property type="entry name" value="PROKAR_LIPOPROTEIN"/>
    <property type="match status" value="1"/>
</dbReference>
<evidence type="ECO:0000313" key="1">
    <source>
        <dbReference type="EMBL" id="SFG16918.1"/>
    </source>
</evidence>
<sequence>MKFSFYILAIVFVFSACSFEPEPIKYGKDHCHFCQMTIVEQAYSAQLVTDKGKQYKYDAIECLVNDMNQREYQTSFLLVSNYDKPGNMLPVSDAGFVQNDSLRSPMGANLAAVKKESRDNGELQDWEELKNNFK</sequence>
<dbReference type="InterPro" id="IPR008719">
    <property type="entry name" value="N2O_reductase_NosL"/>
</dbReference>
<name>A0A1I2PLJ5_9FLAO</name>
<keyword evidence="2" id="KW-1185">Reference proteome</keyword>
<dbReference type="Pfam" id="PF05573">
    <property type="entry name" value="NosL"/>
    <property type="match status" value="1"/>
</dbReference>